<dbReference type="OrthoDB" id="57532at2"/>
<evidence type="ECO:0000259" key="1">
    <source>
        <dbReference type="Pfam" id="PF14509"/>
    </source>
</evidence>
<dbReference type="Proteomes" id="UP000240708">
    <property type="component" value="Unassembled WGS sequence"/>
</dbReference>
<gene>
    <name evidence="2" type="ORF">CLV48_10642</name>
</gene>
<protein>
    <submittedName>
        <fullName evidence="2">Glycosyl hydrolase family 97</fullName>
    </submittedName>
</protein>
<keyword evidence="3" id="KW-1185">Reference proteome</keyword>
<organism evidence="2 3">
    <name type="scientific">Cecembia rubra</name>
    <dbReference type="NCBI Taxonomy" id="1485585"/>
    <lineage>
        <taxon>Bacteria</taxon>
        <taxon>Pseudomonadati</taxon>
        <taxon>Bacteroidota</taxon>
        <taxon>Cytophagia</taxon>
        <taxon>Cytophagales</taxon>
        <taxon>Cyclobacteriaceae</taxon>
        <taxon>Cecembia</taxon>
    </lineage>
</organism>
<comment type="caution">
    <text evidence="2">The sequence shown here is derived from an EMBL/GenBank/DDBJ whole genome shotgun (WGS) entry which is preliminary data.</text>
</comment>
<evidence type="ECO:0000313" key="3">
    <source>
        <dbReference type="Proteomes" id="UP000240708"/>
    </source>
</evidence>
<dbReference type="InterPro" id="IPR029483">
    <property type="entry name" value="GH97_C"/>
</dbReference>
<sequence>MRRRELPGSITANSKQEALFVFFYSPEYMIGYIPENLEKYPDLLKFMVDISMTWEESIVLDSKPGDYVVYDRKDKYGVWYIVDISDEEEREVTLDLTFLQKGKKIPCPFCYRCH</sequence>
<dbReference type="Pfam" id="PF14509">
    <property type="entry name" value="GH97_C"/>
    <property type="match status" value="1"/>
</dbReference>
<dbReference type="AlphaFoldDB" id="A0A2P8E2W3"/>
<dbReference type="PANTHER" id="PTHR35803">
    <property type="entry name" value="GLUCAN 1,4-ALPHA-GLUCOSIDASE SUSB-RELATED"/>
    <property type="match status" value="1"/>
</dbReference>
<dbReference type="InterPro" id="IPR052720">
    <property type="entry name" value="Glycosyl_hydrolase_97"/>
</dbReference>
<dbReference type="PANTHER" id="PTHR35803:SF2">
    <property type="entry name" value="RETAINING ALPHA-GALACTOSIDASE"/>
    <property type="match status" value="1"/>
</dbReference>
<dbReference type="Gene3D" id="3.20.20.70">
    <property type="entry name" value="Aldolase class I"/>
    <property type="match status" value="1"/>
</dbReference>
<accession>A0A2P8E2W3</accession>
<dbReference type="InterPro" id="IPR013785">
    <property type="entry name" value="Aldolase_TIM"/>
</dbReference>
<reference evidence="2 3" key="1">
    <citation type="submission" date="2018-03" db="EMBL/GenBank/DDBJ databases">
        <title>Genomic Encyclopedia of Archaeal and Bacterial Type Strains, Phase II (KMG-II): from individual species to whole genera.</title>
        <authorList>
            <person name="Goeker M."/>
        </authorList>
    </citation>
    <scope>NUCLEOTIDE SEQUENCE [LARGE SCALE GENOMIC DNA]</scope>
    <source>
        <strain evidence="2 3">DSM 28057</strain>
    </source>
</reference>
<dbReference type="RefSeq" id="WP_146140094.1">
    <property type="nucleotide sequence ID" value="NZ_PYGF01000006.1"/>
</dbReference>
<keyword evidence="2" id="KW-0378">Hydrolase</keyword>
<name>A0A2P8E2W3_9BACT</name>
<evidence type="ECO:0000313" key="2">
    <source>
        <dbReference type="EMBL" id="PSL03803.1"/>
    </source>
</evidence>
<feature type="domain" description="Glycosyl-hydrolase 97 C-terminal oligomerisation" evidence="1">
    <location>
        <begin position="53"/>
        <end position="105"/>
    </location>
</feature>
<dbReference type="EMBL" id="PYGF01000006">
    <property type="protein sequence ID" value="PSL03803.1"/>
    <property type="molecule type" value="Genomic_DNA"/>
</dbReference>
<proteinExistence type="predicted"/>
<dbReference type="GO" id="GO:0016787">
    <property type="term" value="F:hydrolase activity"/>
    <property type="evidence" value="ECO:0007669"/>
    <property type="project" value="UniProtKB-KW"/>
</dbReference>